<feature type="non-terminal residue" evidence="1">
    <location>
        <position position="1"/>
    </location>
</feature>
<dbReference type="OrthoDB" id="272500at2759"/>
<dbReference type="PANTHER" id="PTHR20371:SF1">
    <property type="entry name" value="ENOLASE-PHOSPHATASE E1"/>
    <property type="match status" value="1"/>
</dbReference>
<dbReference type="AlphaFoldDB" id="A0A9N9PCU5"/>
<organism evidence="1 2">
    <name type="scientific">Dentiscutata erythropus</name>
    <dbReference type="NCBI Taxonomy" id="1348616"/>
    <lineage>
        <taxon>Eukaryota</taxon>
        <taxon>Fungi</taxon>
        <taxon>Fungi incertae sedis</taxon>
        <taxon>Mucoromycota</taxon>
        <taxon>Glomeromycotina</taxon>
        <taxon>Glomeromycetes</taxon>
        <taxon>Diversisporales</taxon>
        <taxon>Gigasporaceae</taxon>
        <taxon>Dentiscutata</taxon>
    </lineage>
</organism>
<keyword evidence="2" id="KW-1185">Reference proteome</keyword>
<accession>A0A9N9PCU5</accession>
<dbReference type="EMBL" id="CAJVPY010048915">
    <property type="protein sequence ID" value="CAG8812527.1"/>
    <property type="molecule type" value="Genomic_DNA"/>
</dbReference>
<reference evidence="1" key="1">
    <citation type="submission" date="2021-06" db="EMBL/GenBank/DDBJ databases">
        <authorList>
            <person name="Kallberg Y."/>
            <person name="Tangrot J."/>
            <person name="Rosling A."/>
        </authorList>
    </citation>
    <scope>NUCLEOTIDE SEQUENCE</scope>
    <source>
        <strain evidence="1">MA453B</strain>
    </source>
</reference>
<dbReference type="GO" id="GO:0043874">
    <property type="term" value="F:acireductone synthase activity"/>
    <property type="evidence" value="ECO:0007669"/>
    <property type="project" value="TreeGrafter"/>
</dbReference>
<dbReference type="PANTHER" id="PTHR20371">
    <property type="entry name" value="ENOLASE-PHOSPHATASE E1"/>
    <property type="match status" value="1"/>
</dbReference>
<protein>
    <submittedName>
        <fullName evidence="1">3332_t:CDS:1</fullName>
    </submittedName>
</protein>
<dbReference type="GO" id="GO:0019509">
    <property type="term" value="P:L-methionine salvage from methylthioadenosine"/>
    <property type="evidence" value="ECO:0007669"/>
    <property type="project" value="TreeGrafter"/>
</dbReference>
<evidence type="ECO:0000313" key="1">
    <source>
        <dbReference type="EMBL" id="CAG8812527.1"/>
    </source>
</evidence>
<proteinExistence type="predicted"/>
<gene>
    <name evidence="1" type="ORF">DERYTH_LOCUS25643</name>
</gene>
<comment type="caution">
    <text evidence="1">The sequence shown here is derived from an EMBL/GenBank/DDBJ whole genome shotgun (WGS) entry which is preliminary data.</text>
</comment>
<name>A0A9N9PCU5_9GLOM</name>
<sequence>MSSSKVVLLDIEGTTTPIPFVHEKLKPKTALREDLKFLDENWSENEMKENIQLLREQ</sequence>
<evidence type="ECO:0000313" key="2">
    <source>
        <dbReference type="Proteomes" id="UP000789405"/>
    </source>
</evidence>
<dbReference type="Proteomes" id="UP000789405">
    <property type="component" value="Unassembled WGS sequence"/>
</dbReference>